<evidence type="ECO:0000313" key="3">
    <source>
        <dbReference type="Proteomes" id="UP001515480"/>
    </source>
</evidence>
<evidence type="ECO:0000313" key="2">
    <source>
        <dbReference type="EMBL" id="KAL1503677.1"/>
    </source>
</evidence>
<organism evidence="2 3">
    <name type="scientific">Prymnesium parvum</name>
    <name type="common">Toxic golden alga</name>
    <dbReference type="NCBI Taxonomy" id="97485"/>
    <lineage>
        <taxon>Eukaryota</taxon>
        <taxon>Haptista</taxon>
        <taxon>Haptophyta</taxon>
        <taxon>Prymnesiophyceae</taxon>
        <taxon>Prymnesiales</taxon>
        <taxon>Prymnesiaceae</taxon>
        <taxon>Prymnesium</taxon>
    </lineage>
</organism>
<feature type="region of interest" description="Disordered" evidence="1">
    <location>
        <begin position="62"/>
        <end position="106"/>
    </location>
</feature>
<accession>A0AB34INQ4</accession>
<feature type="region of interest" description="Disordered" evidence="1">
    <location>
        <begin position="1"/>
        <end position="43"/>
    </location>
</feature>
<comment type="caution">
    <text evidence="2">The sequence shown here is derived from an EMBL/GenBank/DDBJ whole genome shotgun (WGS) entry which is preliminary data.</text>
</comment>
<reference evidence="2 3" key="1">
    <citation type="journal article" date="2024" name="Science">
        <title>Giant polyketide synthase enzymes in the biosynthesis of giant marine polyether toxins.</title>
        <authorList>
            <person name="Fallon T.R."/>
            <person name="Shende V.V."/>
            <person name="Wierzbicki I.H."/>
            <person name="Pendleton A.L."/>
            <person name="Watervoot N.F."/>
            <person name="Auber R.P."/>
            <person name="Gonzalez D.J."/>
            <person name="Wisecaver J.H."/>
            <person name="Moore B.S."/>
        </authorList>
    </citation>
    <scope>NUCLEOTIDE SEQUENCE [LARGE SCALE GENOMIC DNA]</scope>
    <source>
        <strain evidence="2 3">12B1</strain>
    </source>
</reference>
<gene>
    <name evidence="2" type="ORF">AB1Y20_012150</name>
</gene>
<dbReference type="AlphaFoldDB" id="A0AB34INQ4"/>
<protein>
    <recommendedName>
        <fullName evidence="4">Holocytochrome c-type synthase</fullName>
    </recommendedName>
</protein>
<name>A0AB34INQ4_PRYPA</name>
<feature type="compositionally biased region" description="Polar residues" evidence="1">
    <location>
        <begin position="83"/>
        <end position="106"/>
    </location>
</feature>
<dbReference type="EMBL" id="JBGBPQ010000021">
    <property type="protein sequence ID" value="KAL1503677.1"/>
    <property type="molecule type" value="Genomic_DNA"/>
</dbReference>
<sequence>MAENWFPSSPPGAPSPAWEHQFGNPDTKHGKPGQLDRLGASPIRSYVPGYSGHVPVVQEKIGGGAWKPSSPYKLEDEPRLVETLSSTTSAQRPLHGTQPTSNHRAA</sequence>
<dbReference type="Proteomes" id="UP001515480">
    <property type="component" value="Unassembled WGS sequence"/>
</dbReference>
<evidence type="ECO:0008006" key="4">
    <source>
        <dbReference type="Google" id="ProtNLM"/>
    </source>
</evidence>
<evidence type="ECO:0000256" key="1">
    <source>
        <dbReference type="SAM" id="MobiDB-lite"/>
    </source>
</evidence>
<proteinExistence type="predicted"/>
<keyword evidence="3" id="KW-1185">Reference proteome</keyword>